<dbReference type="SUPFAM" id="SSF48264">
    <property type="entry name" value="Cytochrome P450"/>
    <property type="match status" value="1"/>
</dbReference>
<dbReference type="KEGG" id="rdp:RD2015_4414"/>
<organism evidence="1 2">
    <name type="scientific">Roseateles depolymerans</name>
    <dbReference type="NCBI Taxonomy" id="76731"/>
    <lineage>
        <taxon>Bacteria</taxon>
        <taxon>Pseudomonadati</taxon>
        <taxon>Pseudomonadota</taxon>
        <taxon>Betaproteobacteria</taxon>
        <taxon>Burkholderiales</taxon>
        <taxon>Sphaerotilaceae</taxon>
        <taxon>Roseateles</taxon>
    </lineage>
</organism>
<dbReference type="STRING" id="76731.RD2015_4414"/>
<accession>A0A0U3LUV0</accession>
<dbReference type="EMBL" id="CP013729">
    <property type="protein sequence ID" value="ALV08855.1"/>
    <property type="molecule type" value="Genomic_DNA"/>
</dbReference>
<dbReference type="GO" id="GO:0004497">
    <property type="term" value="F:monooxygenase activity"/>
    <property type="evidence" value="ECO:0007669"/>
    <property type="project" value="InterPro"/>
</dbReference>
<evidence type="ECO:0000313" key="1">
    <source>
        <dbReference type="EMBL" id="ALV08855.1"/>
    </source>
</evidence>
<sequence>MPPTTPCPHALLHHPDLGVRPPGQPRPATLARAGGPLADVFVRWLRQRDDARHAGEKALLTQVLRSLPDEAVRREAQRQAAMAAGEHGWDHWVWAVPAATVAGLLGMNMGSVDEQRALVRRLRAVAAALAENASPCAVQAGNQATEALLLALRDAEATAPDAPLQHSWLHGTAGYRWADALTGQAHRLSMLWQSHEAGTALLGHGLLHLVRTGLAPGREGLRDIASGGGAVRLTRRFAQRTTEVSGRLVAAGTLLAVSLTDRSLIFGEGPHRCPGESLALTTAEAALEWAAGQTVRALPAGHYTVALPNMALVMFESGASPTLDQGDVA</sequence>
<gene>
    <name evidence="1" type="ORF">RD2015_4414</name>
</gene>
<keyword evidence="2" id="KW-1185">Reference proteome</keyword>
<dbReference type="InterPro" id="IPR036396">
    <property type="entry name" value="Cyt_P450_sf"/>
</dbReference>
<dbReference type="PROSITE" id="PS00086">
    <property type="entry name" value="CYTOCHROME_P450"/>
    <property type="match status" value="1"/>
</dbReference>
<dbReference type="AlphaFoldDB" id="A0A0U3LUV0"/>
<dbReference type="GO" id="GO:0005506">
    <property type="term" value="F:iron ion binding"/>
    <property type="evidence" value="ECO:0007669"/>
    <property type="project" value="InterPro"/>
</dbReference>
<name>A0A0U3LUV0_9BURK</name>
<dbReference type="GO" id="GO:0020037">
    <property type="term" value="F:heme binding"/>
    <property type="evidence" value="ECO:0007669"/>
    <property type="project" value="InterPro"/>
</dbReference>
<dbReference type="Proteomes" id="UP000060699">
    <property type="component" value="Chromosome"/>
</dbReference>
<dbReference type="OrthoDB" id="4168525at2"/>
<dbReference type="RefSeq" id="WP_116001238.1">
    <property type="nucleotide sequence ID" value="NZ_CP013729.1"/>
</dbReference>
<evidence type="ECO:0000313" key="2">
    <source>
        <dbReference type="Proteomes" id="UP000060699"/>
    </source>
</evidence>
<dbReference type="GO" id="GO:0016705">
    <property type="term" value="F:oxidoreductase activity, acting on paired donors, with incorporation or reduction of molecular oxygen"/>
    <property type="evidence" value="ECO:0007669"/>
    <property type="project" value="InterPro"/>
</dbReference>
<protein>
    <submittedName>
        <fullName evidence="1">Uncharacterized protein</fullName>
    </submittedName>
</protein>
<proteinExistence type="predicted"/>
<dbReference type="InterPro" id="IPR017972">
    <property type="entry name" value="Cyt_P450_CS"/>
</dbReference>
<reference evidence="1 2" key="1">
    <citation type="submission" date="2015-12" db="EMBL/GenBank/DDBJ databases">
        <title>Complete genome of Roseateles depolymerans KCTC 42856.</title>
        <authorList>
            <person name="Kim K.M."/>
        </authorList>
    </citation>
    <scope>NUCLEOTIDE SEQUENCE [LARGE SCALE GENOMIC DNA]</scope>
    <source>
        <strain evidence="1 2">KCTC 42856</strain>
    </source>
</reference>